<evidence type="ECO:0000259" key="1">
    <source>
        <dbReference type="SMART" id="SM00848"/>
    </source>
</evidence>
<dbReference type="Gene3D" id="1.10.287.2250">
    <property type="match status" value="1"/>
</dbReference>
<dbReference type="SUPFAM" id="SSF54001">
    <property type="entry name" value="Cysteine proteinases"/>
    <property type="match status" value="1"/>
</dbReference>
<feature type="domain" description="Cathepsin propeptide inhibitor" evidence="1">
    <location>
        <begin position="6"/>
        <end position="55"/>
    </location>
</feature>
<dbReference type="InterPro" id="IPR013201">
    <property type="entry name" value="Prot_inhib_I29"/>
</dbReference>
<gene>
    <name evidence="2" type="ORF">COLO4_28876</name>
</gene>
<reference evidence="3" key="1">
    <citation type="submission" date="2013-09" db="EMBL/GenBank/DDBJ databases">
        <title>Corchorus olitorius genome sequencing.</title>
        <authorList>
            <person name="Alam M."/>
            <person name="Haque M.S."/>
            <person name="Islam M.S."/>
            <person name="Emdad E.M."/>
            <person name="Islam M.M."/>
            <person name="Ahmed B."/>
            <person name="Halim A."/>
            <person name="Hossen Q.M.M."/>
            <person name="Hossain M.Z."/>
            <person name="Ahmed R."/>
            <person name="Khan M.M."/>
            <person name="Islam R."/>
            <person name="Rashid M.M."/>
            <person name="Khan S.A."/>
            <person name="Rahman M.S."/>
            <person name="Alam M."/>
            <person name="Yahiya A.S."/>
            <person name="Khan M.S."/>
            <person name="Azam M.S."/>
            <person name="Haque T."/>
            <person name="Lashkar M.Z.H."/>
            <person name="Akhand A.I."/>
            <person name="Morshed G."/>
            <person name="Roy S."/>
            <person name="Uddin K.S."/>
            <person name="Rabeya T."/>
            <person name="Hossain A.S."/>
            <person name="Chowdhury A."/>
            <person name="Snigdha A.R."/>
            <person name="Mortoza M.S."/>
            <person name="Matin S.A."/>
            <person name="Hoque S.M.E."/>
            <person name="Islam M.K."/>
            <person name="Roy D.K."/>
            <person name="Haider R."/>
            <person name="Moosa M.M."/>
            <person name="Elias S.M."/>
            <person name="Hasan A.M."/>
            <person name="Jahan S."/>
            <person name="Shafiuddin M."/>
            <person name="Mahmood N."/>
            <person name="Shommy N.S."/>
        </authorList>
    </citation>
    <scope>NUCLEOTIDE SEQUENCE [LARGE SCALE GENOMIC DNA]</scope>
    <source>
        <strain evidence="3">cv. O-4</strain>
    </source>
</reference>
<evidence type="ECO:0000313" key="2">
    <source>
        <dbReference type="EMBL" id="OMO69888.1"/>
    </source>
</evidence>
<dbReference type="SMART" id="SM00848">
    <property type="entry name" value="Inhibitor_I29"/>
    <property type="match status" value="1"/>
</dbReference>
<proteinExistence type="predicted"/>
<dbReference type="Proteomes" id="UP000187203">
    <property type="component" value="Unassembled WGS sequence"/>
</dbReference>
<comment type="caution">
    <text evidence="2">The sequence shown here is derived from an EMBL/GenBank/DDBJ whole genome shotgun (WGS) entry which is preliminary data.</text>
</comment>
<organism evidence="2 3">
    <name type="scientific">Corchorus olitorius</name>
    <dbReference type="NCBI Taxonomy" id="93759"/>
    <lineage>
        <taxon>Eukaryota</taxon>
        <taxon>Viridiplantae</taxon>
        <taxon>Streptophyta</taxon>
        <taxon>Embryophyta</taxon>
        <taxon>Tracheophyta</taxon>
        <taxon>Spermatophyta</taxon>
        <taxon>Magnoliopsida</taxon>
        <taxon>eudicotyledons</taxon>
        <taxon>Gunneridae</taxon>
        <taxon>Pentapetalae</taxon>
        <taxon>rosids</taxon>
        <taxon>malvids</taxon>
        <taxon>Malvales</taxon>
        <taxon>Malvaceae</taxon>
        <taxon>Grewioideae</taxon>
        <taxon>Apeibeae</taxon>
        <taxon>Corchorus</taxon>
    </lineage>
</organism>
<protein>
    <submittedName>
        <fullName evidence="2">Peptidase C1A, papain</fullName>
    </submittedName>
</protein>
<name>A0A1R3HHX1_9ROSI</name>
<evidence type="ECO:0000313" key="3">
    <source>
        <dbReference type="Proteomes" id="UP000187203"/>
    </source>
</evidence>
<accession>A0A1R3HHX1</accession>
<dbReference type="EMBL" id="AWUE01020108">
    <property type="protein sequence ID" value="OMO69888.1"/>
    <property type="molecule type" value="Genomic_DNA"/>
</dbReference>
<keyword evidence="3" id="KW-1185">Reference proteome</keyword>
<sequence length="95" mass="11122">MDGSVWRVYKDLNDKAKHFRIFKENVAFIDSFNAANNKPYKLGLNQFADVTNEELTASQNRFKGHMCSNTATSFKYENVTAVLYHLLWIEERKKL</sequence>
<dbReference type="AlphaFoldDB" id="A0A1R3HHX1"/>
<dbReference type="STRING" id="93759.A0A1R3HHX1"/>
<dbReference type="InterPro" id="IPR038765">
    <property type="entry name" value="Papain-like_cys_pep_sf"/>
</dbReference>
<dbReference type="OrthoDB" id="10253408at2759"/>
<dbReference type="Pfam" id="PF08246">
    <property type="entry name" value="Inhibitor_I29"/>
    <property type="match status" value="1"/>
</dbReference>